<proteinExistence type="predicted"/>
<feature type="compositionally biased region" description="Polar residues" evidence="1">
    <location>
        <begin position="575"/>
        <end position="584"/>
    </location>
</feature>
<dbReference type="OrthoDB" id="3533395at2759"/>
<dbReference type="Proteomes" id="UP000799424">
    <property type="component" value="Unassembled WGS sequence"/>
</dbReference>
<feature type="compositionally biased region" description="Basic and acidic residues" evidence="1">
    <location>
        <begin position="287"/>
        <end position="299"/>
    </location>
</feature>
<sequence length="595" mass="67209">MALVAVIELLRDRSIAYKQHTATAGVQALNLGNHRKSATEMPRPTPVNPANATDLGGRKRQKVTHVTTEPLPSNIQHPLPSLESLAAMPGGQPTIDGSGDWDYLLRWEKSGEQVIDLDDLATDENIEDEESNDVGEYLDEDPQEAPDEVAEKEAIPVRSKLSTEQIVDIINEQIEHYTNEWTPNKGAAKGEEIDDDPNKLWDKAEADGERQTLARKYEMDFKYFEQRLDKLSKEVLDYAGNNSDIVRRQCGALEVTINSMLLSEWLWEIYKLDPVHESEEEEEEEELRSRSPGIEHDSPGPEPRSSLPTRRTPPPLEIIDLGSPSDSSQEQPDDMVIDSSPLPGAEFGEQQSSSPDRFHTPDSVMADAAVESVVEKPLQPVVPAQASTTFRPPRARPQQQYGDEPEKASITSARRWKWEDLVATQDRKRIVTKALLEMKVDDRETIRGRLSTVGKADMIREIPACIRMLAKNETKMQGVLARDMPKIVTFTRLFLCWWLCDNYFRAEPSKWRLEDLERCIEDGSPDPSTFCDYLSTIMTTTFCFEALRQPDQPSQAEIIDISSDDDEPAPKPATQRRSQMQRPQGLQRPPTIVLD</sequence>
<feature type="region of interest" description="Disordered" evidence="1">
    <location>
        <begin position="277"/>
        <end position="361"/>
    </location>
</feature>
<feature type="region of interest" description="Disordered" evidence="1">
    <location>
        <begin position="376"/>
        <end position="409"/>
    </location>
</feature>
<accession>A0A6A6ZDC3</accession>
<dbReference type="InterPro" id="IPR056026">
    <property type="entry name" value="DUF7607"/>
</dbReference>
<evidence type="ECO:0000259" key="2">
    <source>
        <dbReference type="Pfam" id="PF24580"/>
    </source>
</evidence>
<dbReference type="Pfam" id="PF24580">
    <property type="entry name" value="DUF7607"/>
    <property type="match status" value="1"/>
</dbReference>
<keyword evidence="4" id="KW-1185">Reference proteome</keyword>
<gene>
    <name evidence="3" type="ORF">CC86DRAFT_375290</name>
</gene>
<evidence type="ECO:0000313" key="3">
    <source>
        <dbReference type="EMBL" id="KAF2819112.1"/>
    </source>
</evidence>
<organism evidence="3 4">
    <name type="scientific">Ophiobolus disseminans</name>
    <dbReference type="NCBI Taxonomy" id="1469910"/>
    <lineage>
        <taxon>Eukaryota</taxon>
        <taxon>Fungi</taxon>
        <taxon>Dikarya</taxon>
        <taxon>Ascomycota</taxon>
        <taxon>Pezizomycotina</taxon>
        <taxon>Dothideomycetes</taxon>
        <taxon>Pleosporomycetidae</taxon>
        <taxon>Pleosporales</taxon>
        <taxon>Pleosporineae</taxon>
        <taxon>Phaeosphaeriaceae</taxon>
        <taxon>Ophiobolus</taxon>
    </lineage>
</organism>
<name>A0A6A6ZDC3_9PLEO</name>
<evidence type="ECO:0000313" key="4">
    <source>
        <dbReference type="Proteomes" id="UP000799424"/>
    </source>
</evidence>
<feature type="region of interest" description="Disordered" evidence="1">
    <location>
        <begin position="37"/>
        <end position="60"/>
    </location>
</feature>
<dbReference type="EMBL" id="MU006246">
    <property type="protein sequence ID" value="KAF2819112.1"/>
    <property type="molecule type" value="Genomic_DNA"/>
</dbReference>
<feature type="region of interest" description="Disordered" evidence="1">
    <location>
        <begin position="555"/>
        <end position="595"/>
    </location>
</feature>
<evidence type="ECO:0000256" key="1">
    <source>
        <dbReference type="SAM" id="MobiDB-lite"/>
    </source>
</evidence>
<reference evidence="3" key="1">
    <citation type="journal article" date="2020" name="Stud. Mycol.">
        <title>101 Dothideomycetes genomes: a test case for predicting lifestyles and emergence of pathogens.</title>
        <authorList>
            <person name="Haridas S."/>
            <person name="Albert R."/>
            <person name="Binder M."/>
            <person name="Bloem J."/>
            <person name="Labutti K."/>
            <person name="Salamov A."/>
            <person name="Andreopoulos B."/>
            <person name="Baker S."/>
            <person name="Barry K."/>
            <person name="Bills G."/>
            <person name="Bluhm B."/>
            <person name="Cannon C."/>
            <person name="Castanera R."/>
            <person name="Culley D."/>
            <person name="Daum C."/>
            <person name="Ezra D."/>
            <person name="Gonzalez J."/>
            <person name="Henrissat B."/>
            <person name="Kuo A."/>
            <person name="Liang C."/>
            <person name="Lipzen A."/>
            <person name="Lutzoni F."/>
            <person name="Magnuson J."/>
            <person name="Mondo S."/>
            <person name="Nolan M."/>
            <person name="Ohm R."/>
            <person name="Pangilinan J."/>
            <person name="Park H.-J."/>
            <person name="Ramirez L."/>
            <person name="Alfaro M."/>
            <person name="Sun H."/>
            <person name="Tritt A."/>
            <person name="Yoshinaga Y."/>
            <person name="Zwiers L.-H."/>
            <person name="Turgeon B."/>
            <person name="Goodwin S."/>
            <person name="Spatafora J."/>
            <person name="Crous P."/>
            <person name="Grigoriev I."/>
        </authorList>
    </citation>
    <scope>NUCLEOTIDE SEQUENCE</scope>
    <source>
        <strain evidence="3">CBS 113818</strain>
    </source>
</reference>
<protein>
    <recommendedName>
        <fullName evidence="2">DUF7607 domain-containing protein</fullName>
    </recommendedName>
</protein>
<feature type="domain" description="DUF7607" evidence="2">
    <location>
        <begin position="164"/>
        <end position="272"/>
    </location>
</feature>
<dbReference type="AlphaFoldDB" id="A0A6A6ZDC3"/>
<feature type="region of interest" description="Disordered" evidence="1">
    <location>
        <begin position="127"/>
        <end position="147"/>
    </location>
</feature>